<evidence type="ECO:0000256" key="7">
    <source>
        <dbReference type="SAM" id="MobiDB-lite"/>
    </source>
</evidence>
<dbReference type="InterPro" id="IPR036259">
    <property type="entry name" value="MFS_trans_sf"/>
</dbReference>
<protein>
    <submittedName>
        <fullName evidence="9">MFS transporter</fullName>
    </submittedName>
</protein>
<feature type="transmembrane region" description="Helical" evidence="8">
    <location>
        <begin position="210"/>
        <end position="239"/>
    </location>
</feature>
<comment type="subcellular location">
    <subcellularLocation>
        <location evidence="1">Cell membrane</location>
        <topology evidence="1">Multi-pass membrane protein</topology>
    </subcellularLocation>
</comment>
<dbReference type="CDD" id="cd06173">
    <property type="entry name" value="MFS_MefA_like"/>
    <property type="match status" value="1"/>
</dbReference>
<dbReference type="PANTHER" id="PTHR23513">
    <property type="entry name" value="INTEGRAL MEMBRANE EFFLUX PROTEIN-RELATED"/>
    <property type="match status" value="1"/>
</dbReference>
<proteinExistence type="predicted"/>
<evidence type="ECO:0000256" key="1">
    <source>
        <dbReference type="ARBA" id="ARBA00004651"/>
    </source>
</evidence>
<evidence type="ECO:0000256" key="5">
    <source>
        <dbReference type="ARBA" id="ARBA00022989"/>
    </source>
</evidence>
<evidence type="ECO:0000256" key="6">
    <source>
        <dbReference type="ARBA" id="ARBA00023136"/>
    </source>
</evidence>
<organism evidence="9 10">
    <name type="scientific">Streptomyces alkaliterrae</name>
    <dbReference type="NCBI Taxonomy" id="2213162"/>
    <lineage>
        <taxon>Bacteria</taxon>
        <taxon>Bacillati</taxon>
        <taxon>Actinomycetota</taxon>
        <taxon>Actinomycetes</taxon>
        <taxon>Kitasatosporales</taxon>
        <taxon>Streptomycetaceae</taxon>
        <taxon>Streptomyces</taxon>
    </lineage>
</organism>
<feature type="region of interest" description="Disordered" evidence="7">
    <location>
        <begin position="1"/>
        <end position="70"/>
    </location>
</feature>
<feature type="compositionally biased region" description="Basic and acidic residues" evidence="7">
    <location>
        <begin position="18"/>
        <end position="28"/>
    </location>
</feature>
<dbReference type="PANTHER" id="PTHR23513:SF11">
    <property type="entry name" value="STAPHYLOFERRIN A TRANSPORTER"/>
    <property type="match status" value="1"/>
</dbReference>
<evidence type="ECO:0000256" key="8">
    <source>
        <dbReference type="SAM" id="Phobius"/>
    </source>
</evidence>
<dbReference type="InterPro" id="IPR022324">
    <property type="entry name" value="Bacilysin_exporter_BacE_put"/>
</dbReference>
<feature type="transmembrane region" description="Helical" evidence="8">
    <location>
        <begin position="382"/>
        <end position="401"/>
    </location>
</feature>
<dbReference type="Proteomes" id="UP000320857">
    <property type="component" value="Unassembled WGS sequence"/>
</dbReference>
<evidence type="ECO:0000313" key="10">
    <source>
        <dbReference type="Proteomes" id="UP000320857"/>
    </source>
</evidence>
<feature type="transmembrane region" description="Helical" evidence="8">
    <location>
        <begin position="289"/>
        <end position="308"/>
    </location>
</feature>
<keyword evidence="5 8" id="KW-1133">Transmembrane helix</keyword>
<feature type="transmembrane region" description="Helical" evidence="8">
    <location>
        <begin position="141"/>
        <end position="159"/>
    </location>
</feature>
<reference evidence="9 10" key="1">
    <citation type="submission" date="2019-10" db="EMBL/GenBank/DDBJ databases">
        <title>Streptomyces sp. nov., a novel actinobacterium isolated from alkaline environment.</title>
        <authorList>
            <person name="Golinska P."/>
        </authorList>
    </citation>
    <scope>NUCLEOTIDE SEQUENCE [LARGE SCALE GENOMIC DNA]</scope>
    <source>
        <strain evidence="9 10">OF1</strain>
    </source>
</reference>
<keyword evidence="10" id="KW-1185">Reference proteome</keyword>
<comment type="caution">
    <text evidence="9">The sequence shown here is derived from an EMBL/GenBank/DDBJ whole genome shotgun (WGS) entry which is preliminary data.</text>
</comment>
<keyword evidence="6 8" id="KW-0472">Membrane</keyword>
<dbReference type="Pfam" id="PF05977">
    <property type="entry name" value="MFS_3"/>
    <property type="match status" value="1"/>
</dbReference>
<name>A0A5P0YUJ5_9ACTN</name>
<evidence type="ECO:0000313" key="9">
    <source>
        <dbReference type="EMBL" id="MQS03570.1"/>
    </source>
</evidence>
<keyword evidence="4 8" id="KW-0812">Transmembrane</keyword>
<dbReference type="EMBL" id="VJYK02000181">
    <property type="protein sequence ID" value="MQS03570.1"/>
    <property type="molecule type" value="Genomic_DNA"/>
</dbReference>
<dbReference type="OrthoDB" id="3539228at2"/>
<dbReference type="PRINTS" id="PR01988">
    <property type="entry name" value="EXPORTERBACE"/>
</dbReference>
<keyword evidence="3" id="KW-1003">Cell membrane</keyword>
<dbReference type="PROSITE" id="PS51257">
    <property type="entry name" value="PROKAR_LIPOPROTEIN"/>
    <property type="match status" value="1"/>
</dbReference>
<feature type="transmembrane region" description="Helical" evidence="8">
    <location>
        <begin position="344"/>
        <end position="370"/>
    </location>
</feature>
<dbReference type="SUPFAM" id="SSF103473">
    <property type="entry name" value="MFS general substrate transporter"/>
    <property type="match status" value="1"/>
</dbReference>
<dbReference type="InterPro" id="IPR010290">
    <property type="entry name" value="TM_effector"/>
</dbReference>
<dbReference type="Gene3D" id="1.20.1250.20">
    <property type="entry name" value="MFS general substrate transporter like domains"/>
    <property type="match status" value="1"/>
</dbReference>
<evidence type="ECO:0000256" key="3">
    <source>
        <dbReference type="ARBA" id="ARBA00022475"/>
    </source>
</evidence>
<accession>A0A5P0YUJ5</accession>
<feature type="compositionally biased region" description="Basic residues" evidence="7">
    <location>
        <begin position="38"/>
        <end position="59"/>
    </location>
</feature>
<feature type="transmembrane region" description="Helical" evidence="8">
    <location>
        <begin position="165"/>
        <end position="189"/>
    </location>
</feature>
<dbReference type="GO" id="GO:0005886">
    <property type="term" value="C:plasma membrane"/>
    <property type="evidence" value="ECO:0007669"/>
    <property type="project" value="UniProtKB-SubCell"/>
</dbReference>
<feature type="transmembrane region" description="Helical" evidence="8">
    <location>
        <begin position="408"/>
        <end position="427"/>
    </location>
</feature>
<gene>
    <name evidence="9" type="ORF">FNX44_017165</name>
</gene>
<evidence type="ECO:0000256" key="2">
    <source>
        <dbReference type="ARBA" id="ARBA00022448"/>
    </source>
</evidence>
<feature type="transmembrane region" description="Helical" evidence="8">
    <location>
        <begin position="433"/>
        <end position="455"/>
    </location>
</feature>
<evidence type="ECO:0000256" key="4">
    <source>
        <dbReference type="ARBA" id="ARBA00022692"/>
    </source>
</evidence>
<sequence length="537" mass="54839">MSRGWPGALPCVTSGCRAPDRPGGERPRRTPAAAGTGRVRRRGGRLARGRRYGHGRRTGGSRPRATGRLPRHRHEYPALGAGAAERTGGAHRADAGRADGSCAAATRAVGRGRVTAQGVSRPGTFAPLAHRAFRRLWIGQCARLVGDGVFTVALMLLILGRPGAASQLGLVLGAETLGAAGVLLFGGALADRVRRTRLMMTADGLRSCAVLVVLALGAAAPVPVLMGCALLVGVASGLFRPAFGAVLPSLVPEDHIQAANALRSLTTRLTGIAGPALGGVLVTGPGSTTAFGVQLGMCAISLLTLYGVRDATPERPAAEGATQERPSLFGDIREGLRVLLAHRWITAVVGQGAVQLALVTAPATLLLPIVLEDRGQVGHVGWVMSASALGAVVGSVLGARLRVARPGLWAMTALLFQLVELACFIAEVPTVTVGAAVLLSGVGYSVFGVLWMSALHTQVPRRYLGRVLSVDATANTALQPVALALMGALIAGVGVPAVAAGAAVVLVTSTLLPLAVPGVAAFHDPSGTRTSEPEQGV</sequence>
<keyword evidence="2" id="KW-0813">Transport</keyword>
<dbReference type="AlphaFoldDB" id="A0A5P0YUJ5"/>